<reference evidence="3" key="1">
    <citation type="submission" date="2024-07" db="EMBL/GenBank/DDBJ databases">
        <title>Two chromosome-level genome assemblies of Korean endemic species Abeliophyllum distichum and Forsythia ovata (Oleaceae).</title>
        <authorList>
            <person name="Jang H."/>
        </authorList>
    </citation>
    <scope>NUCLEOTIDE SEQUENCE [LARGE SCALE GENOMIC DNA]</scope>
</reference>
<evidence type="ECO:0000313" key="3">
    <source>
        <dbReference type="Proteomes" id="UP001604336"/>
    </source>
</evidence>
<name>A0ABD1QW24_9LAMI</name>
<dbReference type="Proteomes" id="UP001604336">
    <property type="component" value="Unassembled WGS sequence"/>
</dbReference>
<dbReference type="EMBL" id="JBFOLK010000010">
    <property type="protein sequence ID" value="KAL2480409.1"/>
    <property type="molecule type" value="Genomic_DNA"/>
</dbReference>
<evidence type="ECO:0000256" key="1">
    <source>
        <dbReference type="SAM" id="MobiDB-lite"/>
    </source>
</evidence>
<dbReference type="AlphaFoldDB" id="A0ABD1QW24"/>
<keyword evidence="3" id="KW-1185">Reference proteome</keyword>
<feature type="region of interest" description="Disordered" evidence="1">
    <location>
        <begin position="138"/>
        <end position="160"/>
    </location>
</feature>
<sequence>MKVSKKGNLFQSSWHRKAIDRSLTFHSVPPCLTPLPSNPSIPSVPSLTSLEENNIVGREHPVQQLQEVPFDWSQYQHERIKERMVVLTPTRARDTDTIDGIILFKQEIIDRMAQLDPNPFWAEQRNNLVANGILNNGSEQKYTGSHENDRVVESCPKGKY</sequence>
<gene>
    <name evidence="2" type="ORF">Adt_33375</name>
</gene>
<evidence type="ECO:0000313" key="2">
    <source>
        <dbReference type="EMBL" id="KAL2480409.1"/>
    </source>
</evidence>
<accession>A0ABD1QW24</accession>
<protein>
    <submittedName>
        <fullName evidence="2">Uncharacterized protein</fullName>
    </submittedName>
</protein>
<proteinExistence type="predicted"/>
<organism evidence="2 3">
    <name type="scientific">Abeliophyllum distichum</name>
    <dbReference type="NCBI Taxonomy" id="126358"/>
    <lineage>
        <taxon>Eukaryota</taxon>
        <taxon>Viridiplantae</taxon>
        <taxon>Streptophyta</taxon>
        <taxon>Embryophyta</taxon>
        <taxon>Tracheophyta</taxon>
        <taxon>Spermatophyta</taxon>
        <taxon>Magnoliopsida</taxon>
        <taxon>eudicotyledons</taxon>
        <taxon>Gunneridae</taxon>
        <taxon>Pentapetalae</taxon>
        <taxon>asterids</taxon>
        <taxon>lamiids</taxon>
        <taxon>Lamiales</taxon>
        <taxon>Oleaceae</taxon>
        <taxon>Forsythieae</taxon>
        <taxon>Abeliophyllum</taxon>
    </lineage>
</organism>
<comment type="caution">
    <text evidence="2">The sequence shown here is derived from an EMBL/GenBank/DDBJ whole genome shotgun (WGS) entry which is preliminary data.</text>
</comment>